<keyword evidence="8" id="KW-0378">Hydrolase</keyword>
<dbReference type="OrthoDB" id="5429115at2759"/>
<dbReference type="GO" id="GO:0016787">
    <property type="term" value="F:hydrolase activity"/>
    <property type="evidence" value="ECO:0007669"/>
    <property type="project" value="UniProtKB-KW"/>
</dbReference>
<dbReference type="GO" id="GO:0005694">
    <property type="term" value="C:chromosome"/>
    <property type="evidence" value="ECO:0007669"/>
    <property type="project" value="TreeGrafter"/>
</dbReference>
<dbReference type="GO" id="GO:0005524">
    <property type="term" value="F:ATP binding"/>
    <property type="evidence" value="ECO:0007669"/>
    <property type="project" value="UniProtKB-KW"/>
</dbReference>
<evidence type="ECO:0000313" key="8">
    <source>
        <dbReference type="EMBL" id="RPA71385.1"/>
    </source>
</evidence>
<evidence type="ECO:0000259" key="7">
    <source>
        <dbReference type="PROSITE" id="PS51194"/>
    </source>
</evidence>
<dbReference type="InterPro" id="IPR011545">
    <property type="entry name" value="DEAD/DEAH_box_helicase_dom"/>
</dbReference>
<dbReference type="AlphaFoldDB" id="A0A3N4H9U4"/>
<sequence length="317" mass="35524">MYGSSFQYKSETQKEALIQILNGVPQLIVSLPTGGGKSLLFIVPAKLKGSGTTVVIVPLLALKNDLLERLKKFEITARGFDSERTDHAQILIATPEQARTKAFLEHLTKLSSNNELDRIVIDECHAVVQEASFRPSFTKLYELRRLKCQFICLSATLPEDVLLPVMNDLLLENSMVIVNTSIPINVFYNVEYSSPKLGIYEALMGANRRVILKGNLQKLKVKTLIFVNSVADGNYLAQILESPFIHSNSSNEEKNSSLNHFGDTNSEWLITTSFLEMGVDFSDIACVFHYDMPKTFSSWIQQMGRGGRNVEHCECLL</sequence>
<evidence type="ECO:0000256" key="3">
    <source>
        <dbReference type="ARBA" id="ARBA00022840"/>
    </source>
</evidence>
<dbReference type="InterPro" id="IPR001650">
    <property type="entry name" value="Helicase_C-like"/>
</dbReference>
<evidence type="ECO:0000256" key="2">
    <source>
        <dbReference type="ARBA" id="ARBA00022741"/>
    </source>
</evidence>
<dbReference type="GO" id="GO:0005634">
    <property type="term" value="C:nucleus"/>
    <property type="evidence" value="ECO:0007669"/>
    <property type="project" value="TreeGrafter"/>
</dbReference>
<organism evidence="8 9">
    <name type="scientific">Ascobolus immersus RN42</name>
    <dbReference type="NCBI Taxonomy" id="1160509"/>
    <lineage>
        <taxon>Eukaryota</taxon>
        <taxon>Fungi</taxon>
        <taxon>Dikarya</taxon>
        <taxon>Ascomycota</taxon>
        <taxon>Pezizomycotina</taxon>
        <taxon>Pezizomycetes</taxon>
        <taxon>Pezizales</taxon>
        <taxon>Ascobolaceae</taxon>
        <taxon>Ascobolus</taxon>
    </lineage>
</organism>
<dbReference type="PANTHER" id="PTHR13710:SF149">
    <property type="entry name" value="ATP-DEPENDENT DNA HELICASE TLH2"/>
    <property type="match status" value="1"/>
</dbReference>
<dbReference type="Pfam" id="PF00270">
    <property type="entry name" value="DEAD"/>
    <property type="match status" value="1"/>
</dbReference>
<proteinExistence type="inferred from homology"/>
<dbReference type="InterPro" id="IPR014001">
    <property type="entry name" value="Helicase_ATP-bd"/>
</dbReference>
<dbReference type="Gene3D" id="3.40.50.300">
    <property type="entry name" value="P-loop containing nucleotide triphosphate hydrolases"/>
    <property type="match status" value="2"/>
</dbReference>
<gene>
    <name evidence="8" type="ORF">BJ508DRAFT_218085</name>
</gene>
<dbReference type="PROSITE" id="PS51194">
    <property type="entry name" value="HELICASE_CTER"/>
    <property type="match status" value="1"/>
</dbReference>
<dbReference type="GO" id="GO:0003676">
    <property type="term" value="F:nucleic acid binding"/>
    <property type="evidence" value="ECO:0007669"/>
    <property type="project" value="InterPro"/>
</dbReference>
<dbReference type="InterPro" id="IPR027417">
    <property type="entry name" value="P-loop_NTPase"/>
</dbReference>
<keyword evidence="9" id="KW-1185">Reference proteome</keyword>
<name>A0A3N4H9U4_ASCIM</name>
<dbReference type="EC" id="5.6.2.4" evidence="5"/>
<dbReference type="EMBL" id="ML119935">
    <property type="protein sequence ID" value="RPA71385.1"/>
    <property type="molecule type" value="Genomic_DNA"/>
</dbReference>
<dbReference type="SUPFAM" id="SSF52540">
    <property type="entry name" value="P-loop containing nucleoside triphosphate hydrolases"/>
    <property type="match status" value="1"/>
</dbReference>
<dbReference type="SMART" id="SM00487">
    <property type="entry name" value="DEXDc"/>
    <property type="match status" value="1"/>
</dbReference>
<dbReference type="Pfam" id="PF00271">
    <property type="entry name" value="Helicase_C"/>
    <property type="match status" value="1"/>
</dbReference>
<dbReference type="GO" id="GO:0009378">
    <property type="term" value="F:four-way junction helicase activity"/>
    <property type="evidence" value="ECO:0007669"/>
    <property type="project" value="TreeGrafter"/>
</dbReference>
<dbReference type="SMART" id="SM00490">
    <property type="entry name" value="HELICc"/>
    <property type="match status" value="1"/>
</dbReference>
<feature type="non-terminal residue" evidence="8">
    <location>
        <position position="317"/>
    </location>
</feature>
<comment type="similarity">
    <text evidence="1">Belongs to the helicase family. RecQ subfamily.</text>
</comment>
<dbReference type="PROSITE" id="PS51192">
    <property type="entry name" value="HELICASE_ATP_BIND_1"/>
    <property type="match status" value="1"/>
</dbReference>
<dbReference type="GO" id="GO:0005737">
    <property type="term" value="C:cytoplasm"/>
    <property type="evidence" value="ECO:0007669"/>
    <property type="project" value="TreeGrafter"/>
</dbReference>
<keyword evidence="3" id="KW-0067">ATP-binding</keyword>
<evidence type="ECO:0000313" key="9">
    <source>
        <dbReference type="Proteomes" id="UP000275078"/>
    </source>
</evidence>
<dbReference type="Proteomes" id="UP000275078">
    <property type="component" value="Unassembled WGS sequence"/>
</dbReference>
<accession>A0A3N4H9U4</accession>
<dbReference type="GO" id="GO:0043138">
    <property type="term" value="F:3'-5' DNA helicase activity"/>
    <property type="evidence" value="ECO:0007669"/>
    <property type="project" value="UniProtKB-EC"/>
</dbReference>
<evidence type="ECO:0000256" key="1">
    <source>
        <dbReference type="ARBA" id="ARBA00005446"/>
    </source>
</evidence>
<evidence type="ECO:0000256" key="5">
    <source>
        <dbReference type="ARBA" id="ARBA00034808"/>
    </source>
</evidence>
<reference evidence="8 9" key="1">
    <citation type="journal article" date="2018" name="Nat. Ecol. Evol.">
        <title>Pezizomycetes genomes reveal the molecular basis of ectomycorrhizal truffle lifestyle.</title>
        <authorList>
            <person name="Murat C."/>
            <person name="Payen T."/>
            <person name="Noel B."/>
            <person name="Kuo A."/>
            <person name="Morin E."/>
            <person name="Chen J."/>
            <person name="Kohler A."/>
            <person name="Krizsan K."/>
            <person name="Balestrini R."/>
            <person name="Da Silva C."/>
            <person name="Montanini B."/>
            <person name="Hainaut M."/>
            <person name="Levati E."/>
            <person name="Barry K.W."/>
            <person name="Belfiori B."/>
            <person name="Cichocki N."/>
            <person name="Clum A."/>
            <person name="Dockter R.B."/>
            <person name="Fauchery L."/>
            <person name="Guy J."/>
            <person name="Iotti M."/>
            <person name="Le Tacon F."/>
            <person name="Lindquist E.A."/>
            <person name="Lipzen A."/>
            <person name="Malagnac F."/>
            <person name="Mello A."/>
            <person name="Molinier V."/>
            <person name="Miyauchi S."/>
            <person name="Poulain J."/>
            <person name="Riccioni C."/>
            <person name="Rubini A."/>
            <person name="Sitrit Y."/>
            <person name="Splivallo R."/>
            <person name="Traeger S."/>
            <person name="Wang M."/>
            <person name="Zifcakova L."/>
            <person name="Wipf D."/>
            <person name="Zambonelli A."/>
            <person name="Paolocci F."/>
            <person name="Nowrousian M."/>
            <person name="Ottonello S."/>
            <person name="Baldrian P."/>
            <person name="Spatafora J.W."/>
            <person name="Henrissat B."/>
            <person name="Nagy L.G."/>
            <person name="Aury J.M."/>
            <person name="Wincker P."/>
            <person name="Grigoriev I.V."/>
            <person name="Bonfante P."/>
            <person name="Martin F.M."/>
        </authorList>
    </citation>
    <scope>NUCLEOTIDE SEQUENCE [LARGE SCALE GENOMIC DNA]</scope>
    <source>
        <strain evidence="8 9">RN42</strain>
    </source>
</reference>
<dbReference type="PANTHER" id="PTHR13710">
    <property type="entry name" value="DNA HELICASE RECQ FAMILY MEMBER"/>
    <property type="match status" value="1"/>
</dbReference>
<feature type="domain" description="Helicase C-terminal" evidence="7">
    <location>
        <begin position="215"/>
        <end position="317"/>
    </location>
</feature>
<evidence type="ECO:0000256" key="4">
    <source>
        <dbReference type="ARBA" id="ARBA00034617"/>
    </source>
</evidence>
<feature type="domain" description="Helicase ATP-binding" evidence="6">
    <location>
        <begin position="18"/>
        <end position="175"/>
    </location>
</feature>
<protein>
    <recommendedName>
        <fullName evidence="5">DNA 3'-5' helicase</fullName>
        <ecNumber evidence="5">5.6.2.4</ecNumber>
    </recommendedName>
</protein>
<evidence type="ECO:0000259" key="6">
    <source>
        <dbReference type="PROSITE" id="PS51192"/>
    </source>
</evidence>
<dbReference type="GO" id="GO:0000724">
    <property type="term" value="P:double-strand break repair via homologous recombination"/>
    <property type="evidence" value="ECO:0007669"/>
    <property type="project" value="TreeGrafter"/>
</dbReference>
<dbReference type="STRING" id="1160509.A0A3N4H9U4"/>
<comment type="catalytic activity">
    <reaction evidence="4">
        <text>Couples ATP hydrolysis with the unwinding of duplex DNA by translocating in the 3'-5' direction.</text>
        <dbReference type="EC" id="5.6.2.4"/>
    </reaction>
</comment>
<keyword evidence="2" id="KW-0547">Nucleotide-binding</keyword>